<evidence type="ECO:0000256" key="3">
    <source>
        <dbReference type="ARBA" id="ARBA00023082"/>
    </source>
</evidence>
<dbReference type="Pfam" id="PF04542">
    <property type="entry name" value="Sigma70_r2"/>
    <property type="match status" value="1"/>
</dbReference>
<evidence type="ECO:0000259" key="6">
    <source>
        <dbReference type="Pfam" id="PF08281"/>
    </source>
</evidence>
<name>A0ABS3JR73_9BACT</name>
<dbReference type="Gene3D" id="1.10.1740.10">
    <property type="match status" value="1"/>
</dbReference>
<evidence type="ECO:0000256" key="4">
    <source>
        <dbReference type="ARBA" id="ARBA00023163"/>
    </source>
</evidence>
<dbReference type="Proteomes" id="UP000664628">
    <property type="component" value="Unassembled WGS sequence"/>
</dbReference>
<keyword evidence="8" id="KW-1185">Reference proteome</keyword>
<dbReference type="Pfam" id="PF08281">
    <property type="entry name" value="Sigma70_r4_2"/>
    <property type="match status" value="1"/>
</dbReference>
<keyword evidence="4" id="KW-0804">Transcription</keyword>
<dbReference type="RefSeq" id="WP_207331373.1">
    <property type="nucleotide sequence ID" value="NZ_JAFMYW010000007.1"/>
</dbReference>
<keyword evidence="2" id="KW-0805">Transcription regulation</keyword>
<dbReference type="EMBL" id="JAFMYW010000007">
    <property type="protein sequence ID" value="MBO0951437.1"/>
    <property type="molecule type" value="Genomic_DNA"/>
</dbReference>
<feature type="domain" description="RNA polymerase sigma-70 region 2" evidence="5">
    <location>
        <begin position="29"/>
        <end position="95"/>
    </location>
</feature>
<sequence>MKFTNYASMPDAQLWEEALNGDKLAYSFLYETYAPILYNYSFRFTSDRAFTEDCVQELFLRLLERGNQLSKTDSIKFYLFRSIRREIVRRLEARDQQTLPLMERDVDFRVEFAHESSWLDNRISDERSSELLMLLNELPARQKEAIFLRFYDELPYEEVAQIMGINQLSAYKTIYKALANLHQKMPARSVMLLLAAMMSASKSLAHA</sequence>
<evidence type="ECO:0000259" key="5">
    <source>
        <dbReference type="Pfam" id="PF04542"/>
    </source>
</evidence>
<dbReference type="SUPFAM" id="SSF88659">
    <property type="entry name" value="Sigma3 and sigma4 domains of RNA polymerase sigma factors"/>
    <property type="match status" value="1"/>
</dbReference>
<comment type="similarity">
    <text evidence="1">Belongs to the sigma-70 factor family. ECF subfamily.</text>
</comment>
<dbReference type="InterPro" id="IPR013325">
    <property type="entry name" value="RNA_pol_sigma_r2"/>
</dbReference>
<proteinExistence type="inferred from homology"/>
<dbReference type="SUPFAM" id="SSF88946">
    <property type="entry name" value="Sigma2 domain of RNA polymerase sigma factors"/>
    <property type="match status" value="1"/>
</dbReference>
<evidence type="ECO:0000313" key="8">
    <source>
        <dbReference type="Proteomes" id="UP000664628"/>
    </source>
</evidence>
<dbReference type="InterPro" id="IPR007627">
    <property type="entry name" value="RNA_pol_sigma70_r2"/>
</dbReference>
<evidence type="ECO:0000313" key="7">
    <source>
        <dbReference type="EMBL" id="MBO0951437.1"/>
    </source>
</evidence>
<comment type="caution">
    <text evidence="7">The sequence shown here is derived from an EMBL/GenBank/DDBJ whole genome shotgun (WGS) entry which is preliminary data.</text>
</comment>
<evidence type="ECO:0000256" key="2">
    <source>
        <dbReference type="ARBA" id="ARBA00023015"/>
    </source>
</evidence>
<dbReference type="InterPro" id="IPR014284">
    <property type="entry name" value="RNA_pol_sigma-70_dom"/>
</dbReference>
<dbReference type="InterPro" id="IPR013324">
    <property type="entry name" value="RNA_pol_sigma_r3/r4-like"/>
</dbReference>
<dbReference type="PANTHER" id="PTHR43133">
    <property type="entry name" value="RNA POLYMERASE ECF-TYPE SIGMA FACTO"/>
    <property type="match status" value="1"/>
</dbReference>
<dbReference type="InterPro" id="IPR036388">
    <property type="entry name" value="WH-like_DNA-bd_sf"/>
</dbReference>
<gene>
    <name evidence="7" type="ORF">J2I46_22830</name>
</gene>
<organism evidence="7 8">
    <name type="scientific">Fibrella forsythiae</name>
    <dbReference type="NCBI Taxonomy" id="2817061"/>
    <lineage>
        <taxon>Bacteria</taxon>
        <taxon>Pseudomonadati</taxon>
        <taxon>Bacteroidota</taxon>
        <taxon>Cytophagia</taxon>
        <taxon>Cytophagales</taxon>
        <taxon>Spirosomataceae</taxon>
        <taxon>Fibrella</taxon>
    </lineage>
</organism>
<dbReference type="NCBIfam" id="TIGR02937">
    <property type="entry name" value="sigma70-ECF"/>
    <property type="match status" value="1"/>
</dbReference>
<evidence type="ECO:0000256" key="1">
    <source>
        <dbReference type="ARBA" id="ARBA00010641"/>
    </source>
</evidence>
<dbReference type="InterPro" id="IPR013249">
    <property type="entry name" value="RNA_pol_sigma70_r4_t2"/>
</dbReference>
<protein>
    <submittedName>
        <fullName evidence="7">Sigma-70 family RNA polymerase sigma factor</fullName>
    </submittedName>
</protein>
<dbReference type="InterPro" id="IPR039425">
    <property type="entry name" value="RNA_pol_sigma-70-like"/>
</dbReference>
<reference evidence="7 8" key="1">
    <citation type="submission" date="2021-03" db="EMBL/GenBank/DDBJ databases">
        <title>Fibrella sp. HMF5405 genome sequencing and assembly.</title>
        <authorList>
            <person name="Kang H."/>
            <person name="Kim H."/>
            <person name="Bae S."/>
            <person name="Joh K."/>
        </authorList>
    </citation>
    <scope>NUCLEOTIDE SEQUENCE [LARGE SCALE GENOMIC DNA]</scope>
    <source>
        <strain evidence="7 8">HMF5405</strain>
    </source>
</reference>
<accession>A0ABS3JR73</accession>
<keyword evidence="3" id="KW-0731">Sigma factor</keyword>
<dbReference type="Gene3D" id="1.10.10.10">
    <property type="entry name" value="Winged helix-like DNA-binding domain superfamily/Winged helix DNA-binding domain"/>
    <property type="match status" value="1"/>
</dbReference>
<dbReference type="PANTHER" id="PTHR43133:SF46">
    <property type="entry name" value="RNA POLYMERASE SIGMA-70 FACTOR ECF SUBFAMILY"/>
    <property type="match status" value="1"/>
</dbReference>
<feature type="domain" description="RNA polymerase sigma factor 70 region 4 type 2" evidence="6">
    <location>
        <begin position="130"/>
        <end position="181"/>
    </location>
</feature>
<dbReference type="CDD" id="cd06171">
    <property type="entry name" value="Sigma70_r4"/>
    <property type="match status" value="1"/>
</dbReference>